<feature type="compositionally biased region" description="Basic and acidic residues" evidence="6">
    <location>
        <begin position="378"/>
        <end position="395"/>
    </location>
</feature>
<dbReference type="PANTHER" id="PTHR33406">
    <property type="entry name" value="MEMBRANE PROTEIN MJ1562-RELATED"/>
    <property type="match status" value="1"/>
</dbReference>
<feature type="transmembrane region" description="Helical" evidence="7">
    <location>
        <begin position="632"/>
        <end position="654"/>
    </location>
</feature>
<gene>
    <name evidence="9" type="ORF">RG963_01760</name>
</gene>
<dbReference type="Proteomes" id="UP001246244">
    <property type="component" value="Unassembled WGS sequence"/>
</dbReference>
<feature type="transmembrane region" description="Helical" evidence="7">
    <location>
        <begin position="309"/>
        <end position="332"/>
    </location>
</feature>
<reference evidence="10" key="1">
    <citation type="submission" date="2023-07" db="EMBL/GenBank/DDBJ databases">
        <title>Whole-genome sequencing of a new Methanosarcina sp. Z-7115.</title>
        <authorList>
            <person name="Zhilina T.N."/>
            <person name="Merkel A.Y."/>
        </authorList>
    </citation>
    <scope>NUCLEOTIDE SEQUENCE [LARGE SCALE GENOMIC DNA]</scope>
    <source>
        <strain evidence="10">Z-7115</strain>
    </source>
</reference>
<evidence type="ECO:0000259" key="8">
    <source>
        <dbReference type="PROSITE" id="PS50156"/>
    </source>
</evidence>
<dbReference type="Pfam" id="PF03176">
    <property type="entry name" value="MMPL"/>
    <property type="match status" value="2"/>
</dbReference>
<feature type="transmembrane region" description="Helical" evidence="7">
    <location>
        <begin position="607"/>
        <end position="625"/>
    </location>
</feature>
<dbReference type="InterPro" id="IPR050545">
    <property type="entry name" value="Mycobact_MmpL"/>
</dbReference>
<feature type="domain" description="SSD" evidence="8">
    <location>
        <begin position="597"/>
        <end position="757"/>
    </location>
</feature>
<dbReference type="PANTHER" id="PTHR33406:SF13">
    <property type="entry name" value="MEMBRANE PROTEIN YDFJ"/>
    <property type="match status" value="1"/>
</dbReference>
<comment type="subcellular location">
    <subcellularLocation>
        <location evidence="1">Cell membrane</location>
        <topology evidence="1">Multi-pass membrane protein</topology>
    </subcellularLocation>
</comment>
<feature type="transmembrane region" description="Helical" evidence="7">
    <location>
        <begin position="732"/>
        <end position="758"/>
    </location>
</feature>
<feature type="transmembrane region" description="Helical" evidence="7">
    <location>
        <begin position="338"/>
        <end position="361"/>
    </location>
</feature>
<feature type="domain" description="SSD" evidence="8">
    <location>
        <begin position="243"/>
        <end position="360"/>
    </location>
</feature>
<evidence type="ECO:0000256" key="6">
    <source>
        <dbReference type="SAM" id="MobiDB-lite"/>
    </source>
</evidence>
<feature type="transmembrane region" description="Helical" evidence="7">
    <location>
        <begin position="410"/>
        <end position="430"/>
    </location>
</feature>
<organism evidence="9 10">
    <name type="scientific">Methanosarcina baikalica</name>
    <dbReference type="NCBI Taxonomy" id="3073890"/>
    <lineage>
        <taxon>Archaea</taxon>
        <taxon>Methanobacteriati</taxon>
        <taxon>Methanobacteriota</taxon>
        <taxon>Stenosarchaea group</taxon>
        <taxon>Methanomicrobia</taxon>
        <taxon>Methanosarcinales</taxon>
        <taxon>Methanosarcinaceae</taxon>
        <taxon>Methanosarcina</taxon>
    </lineage>
</organism>
<keyword evidence="2" id="KW-1003">Cell membrane</keyword>
<name>A0ABU2CXS3_9EURY</name>
<sequence>MKKSFEKLGFFIQNNRFSVLLIAFLCIIIATQGAQLIEMKSGTETFVGKSSPLYQDFDHLYQNIFQTQSIVVMVEGNDVKSADLMEAVDRLEHQLQATDGVIETTSPASLIKTVNQKITGRYELPKTDEEIKTIIDGNPAIFSQIIPDNNHMLISVVIPGSASDKTQQDILTATEDAVPFAEFPPSYNIIVTGDPAFSISMNKEMNSSMGILLGLSAVFMVIVLLLVFRHVRWCLLPLPVVLLGIVYTFGAMGYVGIPMSMVSMSAFPILIGVGIDYAIQFHNRLEEELQDKGNKTRAVIETIKHTGPAVLIALAMTALGFFSLFTSTVPMIQDFGKLLMIGIVMCYLSSIFVGVVTLSLFDSYADKNPLRKITNKIKPADSGKKKKPGEENGSDRLIGRALQKTTALTIKYDVVVLGVACLLCFGGLYLDQSVPIQTDVQTFVPQEMPSLLDLKHMGDIMGGSDELNLIIKVEDTANPDVLKWIDKFSEHEVATSSHIHSASSIVSLVKERNGGVIPDTSQEIENIYSGIPEAQKDRYMYGKNMLLLNFNIGNAVSDIKVTGIKELTNIVKQDMQWMPAPPGTAVTITGSSVIYIEVITALTSGRVAMTFLGLVLVLAGLFVVYRDWVKALVPVIPMVIVIGWSGGVMSYLNISYTPLTATLGALILGVGSEYAILMMERYFEEKDKGQSPMEAIHMASSKIGSAIVASGATTVFGFMALLASPFPMIADFGMVTVIDVLLALLATFVVFPPLIIILDTWRDKRKELRTAEKETNEQIKGAEI</sequence>
<dbReference type="RefSeq" id="WP_310574614.1">
    <property type="nucleotide sequence ID" value="NZ_JAVKPK010000004.1"/>
</dbReference>
<proteinExistence type="predicted"/>
<evidence type="ECO:0000313" key="9">
    <source>
        <dbReference type="EMBL" id="MDR7664528.1"/>
    </source>
</evidence>
<keyword evidence="5 7" id="KW-0472">Membrane</keyword>
<accession>A0ABU2CXS3</accession>
<evidence type="ECO:0000256" key="4">
    <source>
        <dbReference type="ARBA" id="ARBA00022989"/>
    </source>
</evidence>
<comment type="caution">
    <text evidence="9">The sequence shown here is derived from an EMBL/GenBank/DDBJ whole genome shotgun (WGS) entry which is preliminary data.</text>
</comment>
<feature type="transmembrane region" description="Helical" evidence="7">
    <location>
        <begin position="703"/>
        <end position="726"/>
    </location>
</feature>
<keyword evidence="3 7" id="KW-0812">Transmembrane</keyword>
<evidence type="ECO:0000256" key="2">
    <source>
        <dbReference type="ARBA" id="ARBA00022475"/>
    </source>
</evidence>
<feature type="transmembrane region" description="Helical" evidence="7">
    <location>
        <begin position="261"/>
        <end position="279"/>
    </location>
</feature>
<feature type="transmembrane region" description="Helical" evidence="7">
    <location>
        <begin position="660"/>
        <end position="683"/>
    </location>
</feature>
<dbReference type="PROSITE" id="PS50156">
    <property type="entry name" value="SSD"/>
    <property type="match status" value="2"/>
</dbReference>
<dbReference type="InterPro" id="IPR004869">
    <property type="entry name" value="MMPL_dom"/>
</dbReference>
<dbReference type="SUPFAM" id="SSF82866">
    <property type="entry name" value="Multidrug efflux transporter AcrB transmembrane domain"/>
    <property type="match status" value="2"/>
</dbReference>
<keyword evidence="10" id="KW-1185">Reference proteome</keyword>
<evidence type="ECO:0000256" key="1">
    <source>
        <dbReference type="ARBA" id="ARBA00004651"/>
    </source>
</evidence>
<dbReference type="Gene3D" id="1.20.1640.10">
    <property type="entry name" value="Multidrug efflux transporter AcrB transmembrane domain"/>
    <property type="match status" value="2"/>
</dbReference>
<evidence type="ECO:0000256" key="5">
    <source>
        <dbReference type="ARBA" id="ARBA00023136"/>
    </source>
</evidence>
<evidence type="ECO:0000256" key="3">
    <source>
        <dbReference type="ARBA" id="ARBA00022692"/>
    </source>
</evidence>
<evidence type="ECO:0000313" key="10">
    <source>
        <dbReference type="Proteomes" id="UP001246244"/>
    </source>
</evidence>
<feature type="transmembrane region" description="Helical" evidence="7">
    <location>
        <begin position="209"/>
        <end position="228"/>
    </location>
</feature>
<dbReference type="InterPro" id="IPR000731">
    <property type="entry name" value="SSD"/>
</dbReference>
<evidence type="ECO:0000256" key="7">
    <source>
        <dbReference type="SAM" id="Phobius"/>
    </source>
</evidence>
<feature type="transmembrane region" description="Helical" evidence="7">
    <location>
        <begin position="235"/>
        <end position="255"/>
    </location>
</feature>
<dbReference type="NCBIfam" id="TIGR00921">
    <property type="entry name" value="2A067"/>
    <property type="match status" value="1"/>
</dbReference>
<protein>
    <submittedName>
        <fullName evidence="9">RND family transporter</fullName>
    </submittedName>
</protein>
<dbReference type="EMBL" id="JAVKPK010000004">
    <property type="protein sequence ID" value="MDR7664528.1"/>
    <property type="molecule type" value="Genomic_DNA"/>
</dbReference>
<feature type="region of interest" description="Disordered" evidence="6">
    <location>
        <begin position="376"/>
        <end position="395"/>
    </location>
</feature>
<keyword evidence="4 7" id="KW-1133">Transmembrane helix</keyword>